<dbReference type="GO" id="GO:0033567">
    <property type="term" value="P:DNA replication, Okazaki fragment processing"/>
    <property type="evidence" value="ECO:0007669"/>
    <property type="project" value="InterPro"/>
</dbReference>
<feature type="domain" description="5'-3' exonuclease" evidence="4">
    <location>
        <begin position="1"/>
        <end position="266"/>
    </location>
</feature>
<dbReference type="Proteomes" id="UP000001880">
    <property type="component" value="Chromosome"/>
</dbReference>
<dbReference type="Gene3D" id="3.40.50.1010">
    <property type="entry name" value="5'-nuclease"/>
    <property type="match status" value="1"/>
</dbReference>
<evidence type="ECO:0000259" key="4">
    <source>
        <dbReference type="SMART" id="SM00475"/>
    </source>
</evidence>
<name>D0LWK7_HALO1</name>
<dbReference type="Gene3D" id="1.10.150.20">
    <property type="entry name" value="5' to 3' exonuclease, C-terminal subdomain"/>
    <property type="match status" value="1"/>
</dbReference>
<evidence type="ECO:0000256" key="3">
    <source>
        <dbReference type="ARBA" id="ARBA00023125"/>
    </source>
</evidence>
<dbReference type="CDD" id="cd09898">
    <property type="entry name" value="H3TH_53EXO"/>
    <property type="match status" value="1"/>
</dbReference>
<keyword evidence="2" id="KW-0378">Hydrolase</keyword>
<dbReference type="SMART" id="SM00475">
    <property type="entry name" value="53EXOc"/>
    <property type="match status" value="1"/>
</dbReference>
<dbReference type="AlphaFoldDB" id="D0LWK7"/>
<dbReference type="Pfam" id="PF02739">
    <property type="entry name" value="5_3_exonuc_N"/>
    <property type="match status" value="1"/>
</dbReference>
<dbReference type="SUPFAM" id="SSF47807">
    <property type="entry name" value="5' to 3' exonuclease, C-terminal subdomain"/>
    <property type="match status" value="1"/>
</dbReference>
<keyword evidence="1" id="KW-0540">Nuclease</keyword>
<proteinExistence type="predicted"/>
<dbReference type="EMBL" id="CP001804">
    <property type="protein sequence ID" value="ACY17657.1"/>
    <property type="molecule type" value="Genomic_DNA"/>
</dbReference>
<dbReference type="InterPro" id="IPR020045">
    <property type="entry name" value="DNA_polI_H3TH"/>
</dbReference>
<reference evidence="5 6" key="1">
    <citation type="journal article" date="2010" name="Stand. Genomic Sci.">
        <title>Complete genome sequence of Haliangium ochraceum type strain (SMP-2).</title>
        <authorList>
            <consortium name="US DOE Joint Genome Institute (JGI-PGF)"/>
            <person name="Ivanova N."/>
            <person name="Daum C."/>
            <person name="Lang E."/>
            <person name="Abt B."/>
            <person name="Kopitz M."/>
            <person name="Saunders E."/>
            <person name="Lapidus A."/>
            <person name="Lucas S."/>
            <person name="Glavina Del Rio T."/>
            <person name="Nolan M."/>
            <person name="Tice H."/>
            <person name="Copeland A."/>
            <person name="Cheng J.F."/>
            <person name="Chen F."/>
            <person name="Bruce D."/>
            <person name="Goodwin L."/>
            <person name="Pitluck S."/>
            <person name="Mavromatis K."/>
            <person name="Pati A."/>
            <person name="Mikhailova N."/>
            <person name="Chen A."/>
            <person name="Palaniappan K."/>
            <person name="Land M."/>
            <person name="Hauser L."/>
            <person name="Chang Y.J."/>
            <person name="Jeffries C.D."/>
            <person name="Detter J.C."/>
            <person name="Brettin T."/>
            <person name="Rohde M."/>
            <person name="Goker M."/>
            <person name="Bristow J."/>
            <person name="Markowitz V."/>
            <person name="Eisen J.A."/>
            <person name="Hugenholtz P."/>
            <person name="Kyrpides N.C."/>
            <person name="Klenk H.P."/>
        </authorList>
    </citation>
    <scope>NUCLEOTIDE SEQUENCE [LARGE SCALE GENOMIC DNA]</scope>
    <source>
        <strain evidence="6">DSM 14365 / CIP 107738 / JCM 11303 / AJ 13395 / SMP-2</strain>
    </source>
</reference>
<gene>
    <name evidence="5" type="ordered locus">Hoch_5169</name>
</gene>
<dbReference type="KEGG" id="hoh:Hoch_5169"/>
<sequence>MNVHLVDGTFELFRAYYGGRPAKAPDGAEVAEVGATRTLMRSLLALVREPEVTHVAVAFDTVIESFRNELFDGYKTGAGIEPELLAQFALAEEAAEALGLVVWRMRRYEADDALAAGAARYAEDARVTRVLLCSPDKDLAQCVRGERVVCLDRMRKKLLDEAGVIEKFGVPPASIPDYLALVGDSADGIPGLPRWGAKSTATVLAHYGDLDAIPDQASDWQVKVRGADGLATSLRERREDARLYRELARLRSDVPLSESLDDLEWQGAPREQLEALCARIGDARFTQRVPRWRA</sequence>
<dbReference type="InterPro" id="IPR020046">
    <property type="entry name" value="5-3_exonucl_a-hlix_arch_N"/>
</dbReference>
<evidence type="ECO:0000256" key="1">
    <source>
        <dbReference type="ARBA" id="ARBA00022722"/>
    </source>
</evidence>
<dbReference type="eggNOG" id="COG0258">
    <property type="taxonomic scope" value="Bacteria"/>
</dbReference>
<dbReference type="Pfam" id="PF01367">
    <property type="entry name" value="5_3_exonuc"/>
    <property type="match status" value="1"/>
</dbReference>
<protein>
    <submittedName>
        <fullName evidence="5">5'-3' exonuclease, SAM-fold domain protein</fullName>
    </submittedName>
</protein>
<keyword evidence="3" id="KW-0238">DNA-binding</keyword>
<dbReference type="HOGENOM" id="CLU_004675_1_0_7"/>
<dbReference type="InterPro" id="IPR002421">
    <property type="entry name" value="5-3_exonuclease"/>
</dbReference>
<dbReference type="STRING" id="502025.Hoch_5169"/>
<evidence type="ECO:0000313" key="5">
    <source>
        <dbReference type="EMBL" id="ACY17657.1"/>
    </source>
</evidence>
<dbReference type="GO" id="GO:0003677">
    <property type="term" value="F:DNA binding"/>
    <property type="evidence" value="ECO:0007669"/>
    <property type="project" value="UniProtKB-KW"/>
</dbReference>
<evidence type="ECO:0000256" key="2">
    <source>
        <dbReference type="ARBA" id="ARBA00022801"/>
    </source>
</evidence>
<dbReference type="InterPro" id="IPR008918">
    <property type="entry name" value="HhH2"/>
</dbReference>
<keyword evidence="5" id="KW-0269">Exonuclease</keyword>
<dbReference type="SMART" id="SM00279">
    <property type="entry name" value="HhH2"/>
    <property type="match status" value="1"/>
</dbReference>
<organism evidence="5 6">
    <name type="scientific">Haliangium ochraceum (strain DSM 14365 / JCM 11303 / SMP-2)</name>
    <dbReference type="NCBI Taxonomy" id="502025"/>
    <lineage>
        <taxon>Bacteria</taxon>
        <taxon>Pseudomonadati</taxon>
        <taxon>Myxococcota</taxon>
        <taxon>Polyangia</taxon>
        <taxon>Haliangiales</taxon>
        <taxon>Kofleriaceae</taxon>
        <taxon>Haliangium</taxon>
    </lineage>
</organism>
<dbReference type="RefSeq" id="WP_012830249.1">
    <property type="nucleotide sequence ID" value="NC_013440.1"/>
</dbReference>
<evidence type="ECO:0000313" key="6">
    <source>
        <dbReference type="Proteomes" id="UP000001880"/>
    </source>
</evidence>
<dbReference type="PANTHER" id="PTHR42646:SF2">
    <property type="entry name" value="5'-3' EXONUCLEASE FAMILY PROTEIN"/>
    <property type="match status" value="1"/>
</dbReference>
<keyword evidence="6" id="KW-1185">Reference proteome</keyword>
<dbReference type="GO" id="GO:0008409">
    <property type="term" value="F:5'-3' exonuclease activity"/>
    <property type="evidence" value="ECO:0007669"/>
    <property type="project" value="InterPro"/>
</dbReference>
<dbReference type="SUPFAM" id="SSF88723">
    <property type="entry name" value="PIN domain-like"/>
    <property type="match status" value="1"/>
</dbReference>
<dbReference type="GO" id="GO:0017108">
    <property type="term" value="F:5'-flap endonuclease activity"/>
    <property type="evidence" value="ECO:0007669"/>
    <property type="project" value="InterPro"/>
</dbReference>
<accession>D0LWK7</accession>
<dbReference type="InterPro" id="IPR038969">
    <property type="entry name" value="FEN"/>
</dbReference>
<dbReference type="InterPro" id="IPR029060">
    <property type="entry name" value="PIN-like_dom_sf"/>
</dbReference>
<dbReference type="PANTHER" id="PTHR42646">
    <property type="entry name" value="FLAP ENDONUCLEASE XNI"/>
    <property type="match status" value="1"/>
</dbReference>
<dbReference type="OrthoDB" id="9806424at2"/>
<dbReference type="InterPro" id="IPR036279">
    <property type="entry name" value="5-3_exonuclease_C_sf"/>
</dbReference>